<feature type="transmembrane region" description="Helical" evidence="9">
    <location>
        <begin position="114"/>
        <end position="132"/>
    </location>
</feature>
<reference evidence="13 14" key="1">
    <citation type="submission" date="2020-04" db="EMBL/GenBank/DDBJ databases">
        <authorList>
            <person name="Liu S."/>
        </authorList>
    </citation>
    <scope>NUCLEOTIDE SEQUENCE [LARGE SCALE GENOMIC DNA]</scope>
    <source>
        <strain evidence="13 14">CGMCC 1.15091</strain>
    </source>
</reference>
<sequence>MPESPSAEEPPTGGAAGDPASGPAPAQRSGKFLLVLGCCAAFAYLLDQLTKFWVVSTMVEGQVTPVLPPLLSWHFIRNPGAACSIGADYTWVFSIVMAVVAGAILFYARKVRSIWWSVALGFLLGGALGNLTDRLFREPPFGMGHVVDFIAFPNFAIFNIADSAIVGAVILWCILTLLGIGVDGRRIPARGTGAGDGQGDGNGRGA</sequence>
<evidence type="ECO:0000313" key="13">
    <source>
        <dbReference type="EMBL" id="NKX49551.1"/>
    </source>
</evidence>
<dbReference type="Proteomes" id="UP000523795">
    <property type="component" value="Unassembled WGS sequence"/>
</dbReference>
<dbReference type="EMBL" id="JAAZSR010000023">
    <property type="protein sequence ID" value="NKX49551.1"/>
    <property type="molecule type" value="Genomic_DNA"/>
</dbReference>
<evidence type="ECO:0000256" key="7">
    <source>
        <dbReference type="ARBA" id="ARBA00022989"/>
    </source>
</evidence>
<dbReference type="NCBIfam" id="TIGR00077">
    <property type="entry name" value="lspA"/>
    <property type="match status" value="1"/>
</dbReference>
<name>A0ABX1JLD2_9MICC</name>
<evidence type="ECO:0000256" key="3">
    <source>
        <dbReference type="ARBA" id="ARBA00022670"/>
    </source>
</evidence>
<comment type="caution">
    <text evidence="13">The sequence shown here is derived from an EMBL/GenBank/DDBJ whole genome shotgun (WGS) entry which is preliminary data.</text>
</comment>
<dbReference type="PRINTS" id="PR00781">
    <property type="entry name" value="LIPOSIGPTASE"/>
</dbReference>
<dbReference type="GO" id="GO:0004190">
    <property type="term" value="F:aspartic-type endopeptidase activity"/>
    <property type="evidence" value="ECO:0007669"/>
    <property type="project" value="UniProtKB-EC"/>
</dbReference>
<comment type="catalytic activity">
    <reaction evidence="9 10">
        <text>Release of signal peptides from bacterial membrane prolipoproteins. Hydrolyzes -Xaa-Yaa-Zaa-|-(S,diacylglyceryl)Cys-, in which Xaa is hydrophobic (preferably Leu), and Yaa (Ala or Ser) and Zaa (Gly or Ala) have small, neutral side chains.</text>
        <dbReference type="EC" id="3.4.23.36"/>
    </reaction>
</comment>
<feature type="region of interest" description="Disordered" evidence="12">
    <location>
        <begin position="1"/>
        <end position="23"/>
    </location>
</feature>
<keyword evidence="7 9" id="KW-1133">Transmembrane helix</keyword>
<comment type="pathway">
    <text evidence="9">Protein modification; lipoprotein biosynthesis (signal peptide cleavage).</text>
</comment>
<evidence type="ECO:0000256" key="10">
    <source>
        <dbReference type="RuleBase" id="RU000594"/>
    </source>
</evidence>
<dbReference type="HAMAP" id="MF_00161">
    <property type="entry name" value="LspA"/>
    <property type="match status" value="1"/>
</dbReference>
<keyword evidence="2 9" id="KW-1003">Cell membrane</keyword>
<evidence type="ECO:0000256" key="12">
    <source>
        <dbReference type="SAM" id="MobiDB-lite"/>
    </source>
</evidence>
<gene>
    <name evidence="9 13" type="primary">lspA</name>
    <name evidence="13" type="ORF">HER39_02930</name>
</gene>
<accession>A0ABX1JLD2</accession>
<comment type="function">
    <text evidence="9 10">This protein specifically catalyzes the removal of signal peptides from prolipoproteins.</text>
</comment>
<keyword evidence="3 9" id="KW-0645">Protease</keyword>
<evidence type="ECO:0000256" key="11">
    <source>
        <dbReference type="RuleBase" id="RU004181"/>
    </source>
</evidence>
<keyword evidence="4 9" id="KW-0812">Transmembrane</keyword>
<evidence type="ECO:0000256" key="8">
    <source>
        <dbReference type="ARBA" id="ARBA00023136"/>
    </source>
</evidence>
<keyword evidence="14" id="KW-1185">Reference proteome</keyword>
<evidence type="ECO:0000256" key="1">
    <source>
        <dbReference type="ARBA" id="ARBA00006139"/>
    </source>
</evidence>
<feature type="transmembrane region" description="Helical" evidence="9">
    <location>
        <begin position="32"/>
        <end position="50"/>
    </location>
</feature>
<keyword evidence="8 9" id="KW-0472">Membrane</keyword>
<feature type="active site" evidence="9">
    <location>
        <position position="162"/>
    </location>
</feature>
<evidence type="ECO:0000256" key="2">
    <source>
        <dbReference type="ARBA" id="ARBA00022475"/>
    </source>
</evidence>
<dbReference type="Pfam" id="PF01252">
    <property type="entry name" value="Peptidase_A8"/>
    <property type="match status" value="1"/>
</dbReference>
<keyword evidence="5 9" id="KW-0064">Aspartyl protease</keyword>
<dbReference type="PROSITE" id="PS00855">
    <property type="entry name" value="SPASE_II"/>
    <property type="match status" value="1"/>
</dbReference>
<evidence type="ECO:0000256" key="6">
    <source>
        <dbReference type="ARBA" id="ARBA00022801"/>
    </source>
</evidence>
<feature type="transmembrane region" description="Helical" evidence="9">
    <location>
        <begin position="152"/>
        <end position="180"/>
    </location>
</feature>
<evidence type="ECO:0000256" key="5">
    <source>
        <dbReference type="ARBA" id="ARBA00022750"/>
    </source>
</evidence>
<feature type="active site" evidence="9">
    <location>
        <position position="148"/>
    </location>
</feature>
<dbReference type="InterPro" id="IPR001872">
    <property type="entry name" value="Peptidase_A8"/>
</dbReference>
<protein>
    <recommendedName>
        <fullName evidence="9">Lipoprotein signal peptidase</fullName>
        <ecNumber evidence="9">3.4.23.36</ecNumber>
    </recommendedName>
    <alternativeName>
        <fullName evidence="9">Prolipoprotein signal peptidase</fullName>
    </alternativeName>
    <alternativeName>
        <fullName evidence="9">Signal peptidase II</fullName>
        <shortName evidence="9">SPase II</shortName>
    </alternativeName>
</protein>
<evidence type="ECO:0000256" key="4">
    <source>
        <dbReference type="ARBA" id="ARBA00022692"/>
    </source>
</evidence>
<comment type="subcellular location">
    <subcellularLocation>
        <location evidence="9">Cell membrane</location>
        <topology evidence="9">Multi-pass membrane protein</topology>
    </subcellularLocation>
</comment>
<dbReference type="PANTHER" id="PTHR33695:SF1">
    <property type="entry name" value="LIPOPROTEIN SIGNAL PEPTIDASE"/>
    <property type="match status" value="1"/>
</dbReference>
<feature type="transmembrane region" description="Helical" evidence="9">
    <location>
        <begin position="89"/>
        <end position="107"/>
    </location>
</feature>
<dbReference type="EC" id="3.4.23.36" evidence="9"/>
<comment type="similarity">
    <text evidence="1 9 11">Belongs to the peptidase A8 family.</text>
</comment>
<evidence type="ECO:0000256" key="9">
    <source>
        <dbReference type="HAMAP-Rule" id="MF_00161"/>
    </source>
</evidence>
<organism evidence="13 14">
    <name type="scientific">Arthrobacter deserti</name>
    <dbReference type="NCBI Taxonomy" id="1742687"/>
    <lineage>
        <taxon>Bacteria</taxon>
        <taxon>Bacillati</taxon>
        <taxon>Actinomycetota</taxon>
        <taxon>Actinomycetes</taxon>
        <taxon>Micrococcales</taxon>
        <taxon>Micrococcaceae</taxon>
        <taxon>Arthrobacter</taxon>
    </lineage>
</organism>
<evidence type="ECO:0000313" key="14">
    <source>
        <dbReference type="Proteomes" id="UP000523795"/>
    </source>
</evidence>
<dbReference type="PANTHER" id="PTHR33695">
    <property type="entry name" value="LIPOPROTEIN SIGNAL PEPTIDASE"/>
    <property type="match status" value="1"/>
</dbReference>
<keyword evidence="6 9" id="KW-0378">Hydrolase</keyword>
<proteinExistence type="inferred from homology"/>